<evidence type="ECO:0000313" key="3">
    <source>
        <dbReference type="EMBL" id="NIZ47392.1"/>
    </source>
</evidence>
<comment type="caution">
    <text evidence="3">The sequence shown here is derived from an EMBL/GenBank/DDBJ whole genome shotgun (WGS) entry which is preliminary data.</text>
</comment>
<dbReference type="Proteomes" id="UP000752013">
    <property type="component" value="Unassembled WGS sequence"/>
</dbReference>
<evidence type="ECO:0000256" key="2">
    <source>
        <dbReference type="SAM" id="SignalP"/>
    </source>
</evidence>
<feature type="signal peptide" evidence="2">
    <location>
        <begin position="1"/>
        <end position="25"/>
    </location>
</feature>
<feature type="region of interest" description="Disordered" evidence="1">
    <location>
        <begin position="28"/>
        <end position="72"/>
    </location>
</feature>
<organism evidence="3 4">
    <name type="scientific">Entomospira nematocerorum</name>
    <dbReference type="NCBI Taxonomy" id="2719987"/>
    <lineage>
        <taxon>Bacteria</taxon>
        <taxon>Pseudomonadati</taxon>
        <taxon>Spirochaetota</taxon>
        <taxon>Spirochaetia</taxon>
        <taxon>Spirochaetales</taxon>
        <taxon>Spirochaetaceae</taxon>
        <taxon>Entomospira</taxon>
    </lineage>
</organism>
<feature type="compositionally biased region" description="Polar residues" evidence="1">
    <location>
        <begin position="28"/>
        <end position="50"/>
    </location>
</feature>
<name>A0A968GCL5_9SPIO</name>
<evidence type="ECO:0008006" key="5">
    <source>
        <dbReference type="Google" id="ProtNLM"/>
    </source>
</evidence>
<feature type="compositionally biased region" description="Basic residues" evidence="1">
    <location>
        <begin position="56"/>
        <end position="69"/>
    </location>
</feature>
<dbReference type="AlphaFoldDB" id="A0A968GCL5"/>
<feature type="compositionally biased region" description="Basic and acidic residues" evidence="1">
    <location>
        <begin position="111"/>
        <end position="127"/>
    </location>
</feature>
<feature type="chain" id="PRO_5037332416" description="DUF3106 domain-containing protein" evidence="2">
    <location>
        <begin position="26"/>
        <end position="182"/>
    </location>
</feature>
<keyword evidence="2" id="KW-0732">Signal</keyword>
<evidence type="ECO:0000256" key="1">
    <source>
        <dbReference type="SAM" id="MobiDB-lite"/>
    </source>
</evidence>
<evidence type="ECO:0000313" key="4">
    <source>
        <dbReference type="Proteomes" id="UP000752013"/>
    </source>
</evidence>
<proteinExistence type="predicted"/>
<reference evidence="3" key="1">
    <citation type="submission" date="2020-03" db="EMBL/GenBank/DDBJ databases">
        <title>Spirochaetal bacteria isolated from arthropods constitute a novel genus Entomospira genus novum within the order Spirochaetales.</title>
        <authorList>
            <person name="Grana-Miraglia L."/>
            <person name="Sikutova S."/>
            <person name="Fingerle V."/>
            <person name="Sing A."/>
            <person name="Castillo-Ramirez S."/>
            <person name="Margos G."/>
            <person name="Rudolf I."/>
        </authorList>
    </citation>
    <scope>NUCLEOTIDE SEQUENCE</scope>
    <source>
        <strain evidence="3">BR208</strain>
    </source>
</reference>
<dbReference type="RefSeq" id="WP_167703808.1">
    <property type="nucleotide sequence ID" value="NZ_CP118168.1"/>
</dbReference>
<keyword evidence="4" id="KW-1185">Reference proteome</keyword>
<feature type="region of interest" description="Disordered" evidence="1">
    <location>
        <begin position="97"/>
        <end position="136"/>
    </location>
</feature>
<accession>A0A968GCL5</accession>
<sequence>MNSLIKTSIFTSSCLLLFSGPMIFAQQRSNSRASDNQTTMQRSQTGQQGDRSYRGGYKHKGTHSSHKATQRGGIMGIYQAEWDSLSTEQQRELKKRAIDLGLTDQPTSTKHPRDMSLEERDAWRNSPERQQLSEARRDQMHQFWLEAATFNVGPYAPHRKEATLNRLHTQQKRVNQQIEALS</sequence>
<dbReference type="EMBL" id="JAATLK010000001">
    <property type="protein sequence ID" value="NIZ47392.1"/>
    <property type="molecule type" value="Genomic_DNA"/>
</dbReference>
<gene>
    <name evidence="3" type="ORF">HCT46_05645</name>
</gene>
<protein>
    <recommendedName>
        <fullName evidence="5">DUF3106 domain-containing protein</fullName>
    </recommendedName>
</protein>